<dbReference type="InterPro" id="IPR000403">
    <property type="entry name" value="PI3/4_kinase_cat_dom"/>
</dbReference>
<evidence type="ECO:0000256" key="7">
    <source>
        <dbReference type="ARBA" id="ARBA00029297"/>
    </source>
</evidence>
<dbReference type="GO" id="GO:0035099">
    <property type="term" value="P:hemocyte migration"/>
    <property type="evidence" value="ECO:0007669"/>
    <property type="project" value="EnsemblMetazoa"/>
</dbReference>
<feature type="region of interest" description="Disordered" evidence="9">
    <location>
        <begin position="34"/>
        <end position="118"/>
    </location>
</feature>
<dbReference type="GO" id="GO:0050773">
    <property type="term" value="P:regulation of dendrite development"/>
    <property type="evidence" value="ECO:0007669"/>
    <property type="project" value="EnsemblMetazoa"/>
</dbReference>
<keyword evidence="2" id="KW-0547">Nucleotide-binding</keyword>
<dbReference type="SUPFAM" id="SSF49562">
    <property type="entry name" value="C2 domain (Calcium/lipid-binding domain, CaLB)"/>
    <property type="match status" value="2"/>
</dbReference>
<evidence type="ECO:0000259" key="10">
    <source>
        <dbReference type="PROSITE" id="PS50004"/>
    </source>
</evidence>
<dbReference type="EC" id="2.7.1.-" evidence="16"/>
<dbReference type="PANTHER" id="PTHR10048:SF14">
    <property type="entry name" value="LD28067P"/>
    <property type="match status" value="1"/>
</dbReference>
<dbReference type="SUPFAM" id="SSF56112">
    <property type="entry name" value="Protein kinase-like (PK-like)"/>
    <property type="match status" value="1"/>
</dbReference>
<dbReference type="GO" id="GO:0035264">
    <property type="term" value="P:multicellular organism growth"/>
    <property type="evidence" value="ECO:0007669"/>
    <property type="project" value="EnsemblMetazoa"/>
</dbReference>
<dbReference type="PROSITE" id="PS51547">
    <property type="entry name" value="C2_PI3K"/>
    <property type="match status" value="1"/>
</dbReference>
<evidence type="ECO:0000313" key="17">
    <source>
        <dbReference type="Proteomes" id="UP000007798"/>
    </source>
</evidence>
<keyword evidence="3" id="KW-0418">Kinase</keyword>
<dbReference type="InterPro" id="IPR000341">
    <property type="entry name" value="PI3K_Ras-bd_dom"/>
</dbReference>
<gene>
    <name evidence="16" type="primary">Dwil\GK12371</name>
    <name evidence="16" type="ORF">Dwil_GK12371</name>
</gene>
<dbReference type="Gene3D" id="3.30.1010.10">
    <property type="entry name" value="Phosphatidylinositol 3-kinase Catalytic Subunit, Chain A, domain 4"/>
    <property type="match status" value="1"/>
</dbReference>
<dbReference type="GO" id="GO:0040014">
    <property type="term" value="P:regulation of multicellular organism growth"/>
    <property type="evidence" value="ECO:0007669"/>
    <property type="project" value="EnsemblMetazoa"/>
</dbReference>
<dbReference type="FunFam" id="2.60.40.150:FF:000205">
    <property type="entry name" value="Uncharacterized protein, isoform A"/>
    <property type="match status" value="1"/>
</dbReference>
<feature type="region of interest" description="Disordered" evidence="9">
    <location>
        <begin position="248"/>
        <end position="317"/>
    </location>
</feature>
<dbReference type="InterPro" id="IPR018936">
    <property type="entry name" value="PI3/4_kinase_CS"/>
</dbReference>
<dbReference type="InterPro" id="IPR011009">
    <property type="entry name" value="Kinase-like_dom_sf"/>
</dbReference>
<dbReference type="Pfam" id="PF00792">
    <property type="entry name" value="PI3K_C2"/>
    <property type="match status" value="1"/>
</dbReference>
<sequence>MSNQADIDYDKQFQDDMAKATALSLEQQALDDYRRHKKYGPAAYGYGQQQRGGGTHLTQRRHSEIHQQSMAALTTEARPSSNVERSRTPPASQTPENDLISFASPTSKHPEGGGTPFGKLIEDLQRLQTTNPQTALVPLAPAQTPGPHYGFAPPPSAMPYGGAVAGAAGAGMQLVPYQPQQQQQQRPLNNEELQRLYSLPNHNQLAVVQPVVQPTAYLYYPGAVPIVPGSAAFMPPQYVSHGYGYAQHPPGSAAAPPASIASTHMDFSRPNPPPSHPPATNNGLPSQPKIPEANGVSLPPRRVASTSGGQMSSTGVVHRTGNDLIDLNQEDYSRVSVLEAFDPLLNENTGNDSASDCTSYYAEYDPFDFLYSGDACTQYSDPMYEAVNRWDKSAATAAASGASAASSASPHASSIGWRQDYLSGVGVADREQLEGDGGSTIVAPPPLPPRNQQLYDSAPPTGSKPGPSSFPEAGASGLTDSYTSSIPAHVVLDRRKTCKRLYEMIVDQPSEDLELLEFYHMVRQLRTRYPHDDAPSNAGHVVAAEFNYHYMMDTSIKIIVHPALNTLQQHALATSAAGEQVKGYGTPVTFTCDIDSVVAQVVAQALASLEGQVKGTVTDYVVKPIGLLEWLAPSSKLSQLECVHNSFQLEKDVHLGLCLSSASNMQAIARTERDDEHDAGLQPEQLLPNEVVPIVTYDNMMILIETLEMEIDKLESVADSWSTPGRSVFSCSGVVQAVKAICALLGSIDTLEIASCIADLKKICEDAQTTKYAAQTGASNPEIVSDYGDYAQVTLRPRSLLEQIKLKCNGLRDAVQELVELYANVFRVAFSVKTQDYATTPIPISCVSKPIVVSINCLHRPPPHWKYEDYSLCVQLVYGTRLLSKPHVLNCSNDMSGGLFARLNFSAWLSFDQHQICTLPREARITFVLYGKQAASENEAASSTNADTNGERRQQVTTELGWCSIQLFDFKRTMICGPYLLSVWPPTTDKMLGPAPARGCHPHPDFCPVLSIEVPHYGGHIQFPEHQEAPKPAPHYDFASLDANLQEELLDTAELGYTGATERREVFWEKRLYLQNYPNALPKVLHAAHSWDYANLIDLHALLHSWSPLSPLQSLELLLPRYPDAKVREKAVEWISQMPNDQLVDFLPQLVQSLKHDTYEGSALARFLLAKCLESPRFAHHMYWLLVHSLPDDPLNSIGTAMVDQEYDESQITQARYYRRNKMMLRALMAICGEKMLQRFMYQHRMCQKLTKVAESVKDAKESMRQKSLAAGMDEVHQDLIEQPTCLPLGPELEVTGIQVRNCSYFNSNTLPLKITFVGPDAEPLPAIFKCGDDLQQDQLTIQLIRIMNKMWLAERLDLKMVTFNCVPTGHKSGMIELVSEAETLRKIQVECGLTGSFKDRPIAEWLGKQNPSPLEYQSAVRNFTLSCAGYSVATYVLGICDRHNDNIMLKTSGHLFHIDFGKFLGDAQMFGNFKRDRTPFVLTSDMAYVINGGDKPSTDFHYFVDLCCRAFNIVRKNADLLLHTLAHMATAGMPGVNSNAVTYVRRALLPSQSNPEAAATFAKMIQSSLKSWFTQFNFFLHNLAQMRFTADEGTGELLSFVPRKYTMQQDGRLKIVVVVRFQKHYSMEKYYMYILQVTRHGQLDPTHLFRSYREFVEFHQKLCMHFPLVKLHSLPAGVHVGRSNIKSVAEKRLPLIQRFLKSLFDASEEIAHSDLVYTFFHPLLRDQQEAKLEMPKIKEVKRQPSRDNPNEIGQIRLSLQYQRGVLTVMIHHAKGLPMLQGGQEPNTYVKCYLKPDPKKETKRKTKVVRKTCVPSFMETLEYRMPLNIIQERRLQVTVWSHDTLQENELLGGFELDLSKHDLRQELCDWHRLGSVARN</sequence>
<evidence type="ECO:0000256" key="9">
    <source>
        <dbReference type="SAM" id="MobiDB-lite"/>
    </source>
</evidence>
<dbReference type="InterPro" id="IPR029071">
    <property type="entry name" value="Ubiquitin-like_domsf"/>
</dbReference>
<dbReference type="EMBL" id="CH964095">
    <property type="protein sequence ID" value="EDW79079.1"/>
    <property type="molecule type" value="Genomic_DNA"/>
</dbReference>
<keyword evidence="1 16" id="KW-0808">Transferase</keyword>
<dbReference type="SMART" id="SM00144">
    <property type="entry name" value="PI3K_rbd"/>
    <property type="match status" value="1"/>
</dbReference>
<dbReference type="GO" id="GO:0007346">
    <property type="term" value="P:regulation of mitotic cell cycle"/>
    <property type="evidence" value="ECO:0007669"/>
    <property type="project" value="EnsemblMetazoa"/>
</dbReference>
<dbReference type="InterPro" id="IPR000008">
    <property type="entry name" value="C2_dom"/>
</dbReference>
<dbReference type="GO" id="GO:0007552">
    <property type="term" value="P:metamorphosis"/>
    <property type="evidence" value="ECO:0007669"/>
    <property type="project" value="EnsemblMetazoa"/>
</dbReference>
<dbReference type="GO" id="GO:0048542">
    <property type="term" value="P:lymph gland development"/>
    <property type="evidence" value="ECO:0007669"/>
    <property type="project" value="EnsemblMetazoa"/>
</dbReference>
<evidence type="ECO:0000259" key="14">
    <source>
        <dbReference type="PROSITE" id="PS51546"/>
    </source>
</evidence>
<dbReference type="Gene3D" id="1.10.1070.11">
    <property type="entry name" value="Phosphatidylinositol 3-/4-kinase, catalytic domain"/>
    <property type="match status" value="1"/>
</dbReference>
<dbReference type="GO" id="GO:0045727">
    <property type="term" value="P:positive regulation of translation"/>
    <property type="evidence" value="ECO:0007669"/>
    <property type="project" value="EnsemblMetazoa"/>
</dbReference>
<dbReference type="Gene3D" id="3.30.1520.10">
    <property type="entry name" value="Phox-like domain"/>
    <property type="match status" value="1"/>
</dbReference>
<evidence type="ECO:0000313" key="16">
    <source>
        <dbReference type="EMBL" id="EDW79079.1"/>
    </source>
</evidence>
<dbReference type="FunFam" id="3.30.1520.10:FF:000006">
    <property type="entry name" value="Phosphatidylinositol 4-phosphate 3-kinase C2 domain-containing subunit alpha"/>
    <property type="match status" value="1"/>
</dbReference>
<dbReference type="GO" id="GO:0046622">
    <property type="term" value="P:positive regulation of organ growth"/>
    <property type="evidence" value="ECO:0007669"/>
    <property type="project" value="EnsemblMetazoa"/>
</dbReference>
<dbReference type="GO" id="GO:0002168">
    <property type="term" value="P:instar larval development"/>
    <property type="evidence" value="ECO:0007669"/>
    <property type="project" value="EnsemblMetazoa"/>
</dbReference>
<dbReference type="GO" id="GO:0030707">
    <property type="term" value="P:follicle cell of egg chamber development"/>
    <property type="evidence" value="ECO:0007669"/>
    <property type="project" value="EnsemblMetazoa"/>
</dbReference>
<dbReference type="GO" id="GO:0035205">
    <property type="term" value="P:positive regulation of lamellocyte differentiation"/>
    <property type="evidence" value="ECO:0007669"/>
    <property type="project" value="EnsemblMetazoa"/>
</dbReference>
<dbReference type="GO" id="GO:0010884">
    <property type="term" value="P:positive regulation of lipid storage"/>
    <property type="evidence" value="ECO:0007669"/>
    <property type="project" value="EnsemblMetazoa"/>
</dbReference>
<dbReference type="GO" id="GO:0016303">
    <property type="term" value="F:1-phosphatidylinositol-3-kinase activity"/>
    <property type="evidence" value="ECO:0007669"/>
    <property type="project" value="UniProtKB-EC"/>
</dbReference>
<dbReference type="PROSITE" id="PS00916">
    <property type="entry name" value="PI3_4_KINASE_2"/>
    <property type="match status" value="1"/>
</dbReference>
<dbReference type="GO" id="GO:0006914">
    <property type="term" value="P:autophagy"/>
    <property type="evidence" value="ECO:0007669"/>
    <property type="project" value="EnsemblMetazoa"/>
</dbReference>
<dbReference type="GO" id="GO:0005524">
    <property type="term" value="F:ATP binding"/>
    <property type="evidence" value="ECO:0007669"/>
    <property type="project" value="UniProtKB-KW"/>
</dbReference>
<dbReference type="GO" id="GO:0005943">
    <property type="term" value="C:phosphatidylinositol 3-kinase complex, class IA"/>
    <property type="evidence" value="ECO:0007669"/>
    <property type="project" value="EnsemblMetazoa"/>
</dbReference>
<dbReference type="SMART" id="SM00145">
    <property type="entry name" value="PI3Ka"/>
    <property type="match status" value="1"/>
</dbReference>
<evidence type="ECO:0000259" key="15">
    <source>
        <dbReference type="PROSITE" id="PS51547"/>
    </source>
</evidence>
<evidence type="ECO:0000256" key="3">
    <source>
        <dbReference type="ARBA" id="ARBA00022777"/>
    </source>
</evidence>
<dbReference type="InterPro" id="IPR015433">
    <property type="entry name" value="PI3/4_kinase"/>
</dbReference>
<dbReference type="GO" id="GO:0030536">
    <property type="term" value="P:larval feeding behavior"/>
    <property type="evidence" value="ECO:0007669"/>
    <property type="project" value="EnsemblMetazoa"/>
</dbReference>
<dbReference type="GO" id="GO:0005886">
    <property type="term" value="C:plasma membrane"/>
    <property type="evidence" value="ECO:0007669"/>
    <property type="project" value="TreeGrafter"/>
</dbReference>
<feature type="domain" description="PI3K/PI4K catalytic" evidence="12">
    <location>
        <begin position="1299"/>
        <end position="1574"/>
    </location>
</feature>
<dbReference type="PROSITE" id="PS50195">
    <property type="entry name" value="PX"/>
    <property type="match status" value="1"/>
</dbReference>
<dbReference type="SMART" id="SM00146">
    <property type="entry name" value="PI3Kc"/>
    <property type="match status" value="1"/>
</dbReference>
<dbReference type="FunFam" id="1.25.40.70:FF:000014">
    <property type="entry name" value="Phosphatidylinositol-4-phosphate 3-kinase C2 domain-containing subunit beta"/>
    <property type="match status" value="1"/>
</dbReference>
<dbReference type="FunFam" id="3.30.1010.10:FF:000001">
    <property type="entry name" value="Phosphatidylinositol 4-phosphate 3-kinase C2 domain-containing subunit beta"/>
    <property type="match status" value="1"/>
</dbReference>
<dbReference type="CDD" id="cd00869">
    <property type="entry name" value="PI3Ka_II"/>
    <property type="match status" value="1"/>
</dbReference>
<comment type="catalytic activity">
    <reaction evidence="7">
        <text>a 1,2-diacyl-sn-glycero-3-phospho-(1D-myo-inositol 4-phosphate) + ATP = a 1,2-diacyl-sn-glycero-3-phospho-(1D-myo-inositol-3,4-bisphosphate) + ADP + H(+)</text>
        <dbReference type="Rhea" id="RHEA:18373"/>
        <dbReference type="ChEBI" id="CHEBI:15378"/>
        <dbReference type="ChEBI" id="CHEBI:30616"/>
        <dbReference type="ChEBI" id="CHEBI:57658"/>
        <dbReference type="ChEBI" id="CHEBI:58178"/>
        <dbReference type="ChEBI" id="CHEBI:456216"/>
        <dbReference type="EC" id="2.7.1.154"/>
    </reaction>
    <physiologicalReaction direction="left-to-right" evidence="7">
        <dbReference type="Rhea" id="RHEA:18374"/>
    </physiologicalReaction>
</comment>
<dbReference type="HOGENOM" id="CLU_002191_0_1_1"/>
<feature type="compositionally biased region" description="Polar residues" evidence="9">
    <location>
        <begin position="304"/>
        <end position="315"/>
    </location>
</feature>
<dbReference type="GO" id="GO:0030307">
    <property type="term" value="P:positive regulation of cell growth"/>
    <property type="evidence" value="ECO:0007669"/>
    <property type="project" value="EnsemblMetazoa"/>
</dbReference>
<dbReference type="PROSITE" id="PS50290">
    <property type="entry name" value="PI3_4_KINASE_3"/>
    <property type="match status" value="1"/>
</dbReference>
<dbReference type="eggNOG" id="KOG0905">
    <property type="taxonomic scope" value="Eukaryota"/>
</dbReference>
<dbReference type="PANTHER" id="PTHR10048">
    <property type="entry name" value="PHOSPHATIDYLINOSITOL KINASE"/>
    <property type="match status" value="1"/>
</dbReference>
<keyword evidence="4" id="KW-0067">ATP-binding</keyword>
<dbReference type="Proteomes" id="UP000007798">
    <property type="component" value="Unassembled WGS sequence"/>
</dbReference>
<organism evidence="16 17">
    <name type="scientific">Drosophila willistoni</name>
    <name type="common">Fruit fly</name>
    <dbReference type="NCBI Taxonomy" id="7260"/>
    <lineage>
        <taxon>Eukaryota</taxon>
        <taxon>Metazoa</taxon>
        <taxon>Ecdysozoa</taxon>
        <taxon>Arthropoda</taxon>
        <taxon>Hexapoda</taxon>
        <taxon>Insecta</taxon>
        <taxon>Pterygota</taxon>
        <taxon>Neoptera</taxon>
        <taxon>Endopterygota</taxon>
        <taxon>Diptera</taxon>
        <taxon>Brachycera</taxon>
        <taxon>Muscomorpha</taxon>
        <taxon>Ephydroidea</taxon>
        <taxon>Drosophilidae</taxon>
        <taxon>Drosophila</taxon>
        <taxon>Sophophora</taxon>
    </lineage>
</organism>
<dbReference type="SUPFAM" id="SSF54236">
    <property type="entry name" value="Ubiquitin-like"/>
    <property type="match status" value="1"/>
</dbReference>
<evidence type="ECO:0000256" key="8">
    <source>
        <dbReference type="PROSITE-ProRule" id="PRU00880"/>
    </source>
</evidence>
<dbReference type="GO" id="GO:0060074">
    <property type="term" value="P:synapse maturation"/>
    <property type="evidence" value="ECO:0007669"/>
    <property type="project" value="EnsemblMetazoa"/>
</dbReference>
<comment type="catalytic activity">
    <reaction evidence="6">
        <text>a 1,2-diacyl-sn-glycero-3-phospho-(1D-myo-inositol) + ATP = a 1,2-diacyl-sn-glycero-3-phospho-(1D-myo-inositol-3-phosphate) + ADP + H(+)</text>
        <dbReference type="Rhea" id="RHEA:12709"/>
        <dbReference type="ChEBI" id="CHEBI:15378"/>
        <dbReference type="ChEBI" id="CHEBI:30616"/>
        <dbReference type="ChEBI" id="CHEBI:57880"/>
        <dbReference type="ChEBI" id="CHEBI:58088"/>
        <dbReference type="ChEBI" id="CHEBI:456216"/>
        <dbReference type="EC" id="2.7.1.137"/>
    </reaction>
    <physiologicalReaction direction="left-to-right" evidence="6">
        <dbReference type="Rhea" id="RHEA:12710"/>
    </physiologicalReaction>
</comment>
<accession>B4N4K5</accession>
<dbReference type="GO" id="GO:0043491">
    <property type="term" value="P:phosphatidylinositol 3-kinase/protein kinase B signal transduction"/>
    <property type="evidence" value="ECO:0007669"/>
    <property type="project" value="EnsemblMetazoa"/>
</dbReference>
<dbReference type="GO" id="GO:0048010">
    <property type="term" value="P:vascular endothelial growth factor receptor signaling pathway"/>
    <property type="evidence" value="ECO:0007669"/>
    <property type="project" value="EnsemblMetazoa"/>
</dbReference>
<dbReference type="GO" id="GO:0036099">
    <property type="term" value="P:female germ-line stem cell population maintenance"/>
    <property type="evidence" value="ECO:0007669"/>
    <property type="project" value="EnsemblMetazoa"/>
</dbReference>
<dbReference type="GO" id="GO:0048015">
    <property type="term" value="P:phosphatidylinositol-mediated signaling"/>
    <property type="evidence" value="ECO:0007669"/>
    <property type="project" value="TreeGrafter"/>
</dbReference>
<dbReference type="Pfam" id="PF00168">
    <property type="entry name" value="C2"/>
    <property type="match status" value="1"/>
</dbReference>
<dbReference type="InterPro" id="IPR016024">
    <property type="entry name" value="ARM-type_fold"/>
</dbReference>
<dbReference type="GO" id="GO:1904801">
    <property type="term" value="P:positive regulation of neuron remodeling"/>
    <property type="evidence" value="ECO:0007669"/>
    <property type="project" value="EnsemblMetazoa"/>
</dbReference>
<dbReference type="GO" id="GO:0009267">
    <property type="term" value="P:cellular response to starvation"/>
    <property type="evidence" value="ECO:0007669"/>
    <property type="project" value="EnsemblMetazoa"/>
</dbReference>
<keyword evidence="5" id="KW-0443">Lipid metabolism</keyword>
<dbReference type="SUPFAM" id="SSF48371">
    <property type="entry name" value="ARM repeat"/>
    <property type="match status" value="1"/>
</dbReference>
<dbReference type="CDD" id="cd06884">
    <property type="entry name" value="PX_PI3K_C2_68D"/>
    <property type="match status" value="1"/>
</dbReference>
<dbReference type="Pfam" id="PF00794">
    <property type="entry name" value="PI3K_rbd"/>
    <property type="match status" value="1"/>
</dbReference>
<dbReference type="GO" id="GO:0035212">
    <property type="term" value="P:cell competition in a multicellular organism"/>
    <property type="evidence" value="ECO:0007669"/>
    <property type="project" value="EnsemblMetazoa"/>
</dbReference>
<dbReference type="CDD" id="cd08381">
    <property type="entry name" value="C2B_PI3K_class_II"/>
    <property type="match status" value="1"/>
</dbReference>
<dbReference type="GO" id="GO:0055115">
    <property type="term" value="P:entry into diapause"/>
    <property type="evidence" value="ECO:0007669"/>
    <property type="project" value="EnsemblMetazoa"/>
</dbReference>
<dbReference type="InterPro" id="IPR035892">
    <property type="entry name" value="C2_domain_sf"/>
</dbReference>
<dbReference type="InterPro" id="IPR002420">
    <property type="entry name" value="PI3K-type_C2_dom"/>
</dbReference>
<dbReference type="GO" id="GO:0042593">
    <property type="term" value="P:glucose homeostasis"/>
    <property type="evidence" value="ECO:0007669"/>
    <property type="project" value="EnsemblMetazoa"/>
</dbReference>
<dbReference type="InterPro" id="IPR001683">
    <property type="entry name" value="PX_dom"/>
</dbReference>
<name>B4N4K5_DROWI</name>
<dbReference type="PROSITE" id="PS51545">
    <property type="entry name" value="PIK_HELICAL"/>
    <property type="match status" value="1"/>
</dbReference>
<feature type="domain" description="C2 PI3K-type" evidence="15">
    <location>
        <begin position="847"/>
        <end position="1024"/>
    </location>
</feature>
<dbReference type="GO" id="GO:1903688">
    <property type="term" value="P:positive regulation of border follicle cell migration"/>
    <property type="evidence" value="ECO:0007669"/>
    <property type="project" value="EnsemblMetazoa"/>
</dbReference>
<dbReference type="InterPro" id="IPR042236">
    <property type="entry name" value="PI3K_accessory_sf"/>
</dbReference>
<dbReference type="CDD" id="cd05166">
    <property type="entry name" value="PI3Kc_II"/>
    <property type="match status" value="1"/>
</dbReference>
<dbReference type="GO" id="GO:0035005">
    <property type="term" value="F:1-phosphatidylinositol-4-phosphate 3-kinase activity"/>
    <property type="evidence" value="ECO:0007669"/>
    <property type="project" value="UniProtKB-EC"/>
</dbReference>
<dbReference type="OMA" id="QMAAGFR"/>
<reference evidence="16 17" key="1">
    <citation type="journal article" date="2007" name="Nature">
        <title>Evolution of genes and genomes on the Drosophila phylogeny.</title>
        <authorList>
            <consortium name="Drosophila 12 Genomes Consortium"/>
            <person name="Clark A.G."/>
            <person name="Eisen M.B."/>
            <person name="Smith D.R."/>
            <person name="Bergman C.M."/>
            <person name="Oliver B."/>
            <person name="Markow T.A."/>
            <person name="Kaufman T.C."/>
            <person name="Kellis M."/>
            <person name="Gelbart W."/>
            <person name="Iyer V.N."/>
            <person name="Pollard D.A."/>
            <person name="Sackton T.B."/>
            <person name="Larracuente A.M."/>
            <person name="Singh N.D."/>
            <person name="Abad J.P."/>
            <person name="Abt D.N."/>
            <person name="Adryan B."/>
            <person name="Aguade M."/>
            <person name="Akashi H."/>
            <person name="Anderson W.W."/>
            <person name="Aquadro C.F."/>
            <person name="Ardell D.H."/>
            <person name="Arguello R."/>
            <person name="Artieri C.G."/>
            <person name="Barbash D.A."/>
            <person name="Barker D."/>
            <person name="Barsanti P."/>
            <person name="Batterham P."/>
            <person name="Batzoglou S."/>
            <person name="Begun D."/>
            <person name="Bhutkar A."/>
            <person name="Blanco E."/>
            <person name="Bosak S.A."/>
            <person name="Bradley R.K."/>
            <person name="Brand A.D."/>
            <person name="Brent M.R."/>
            <person name="Brooks A.N."/>
            <person name="Brown R.H."/>
            <person name="Butlin R.K."/>
            <person name="Caggese C."/>
            <person name="Calvi B.R."/>
            <person name="Bernardo de Carvalho A."/>
            <person name="Caspi A."/>
            <person name="Castrezana S."/>
            <person name="Celniker S.E."/>
            <person name="Chang J.L."/>
            <person name="Chapple C."/>
            <person name="Chatterji S."/>
            <person name="Chinwalla A."/>
            <person name="Civetta A."/>
            <person name="Clifton S.W."/>
            <person name="Comeron J.M."/>
            <person name="Costello J.C."/>
            <person name="Coyne J.A."/>
            <person name="Daub J."/>
            <person name="David R.G."/>
            <person name="Delcher A.L."/>
            <person name="Delehaunty K."/>
            <person name="Do C.B."/>
            <person name="Ebling H."/>
            <person name="Edwards K."/>
            <person name="Eickbush T."/>
            <person name="Evans J.D."/>
            <person name="Filipski A."/>
            <person name="Findeiss S."/>
            <person name="Freyhult E."/>
            <person name="Fulton L."/>
            <person name="Fulton R."/>
            <person name="Garcia A.C."/>
            <person name="Gardiner A."/>
            <person name="Garfield D.A."/>
            <person name="Garvin B.E."/>
            <person name="Gibson G."/>
            <person name="Gilbert D."/>
            <person name="Gnerre S."/>
            <person name="Godfrey J."/>
            <person name="Good R."/>
            <person name="Gotea V."/>
            <person name="Gravely B."/>
            <person name="Greenberg A.J."/>
            <person name="Griffiths-Jones S."/>
            <person name="Gross S."/>
            <person name="Guigo R."/>
            <person name="Gustafson E.A."/>
            <person name="Haerty W."/>
            <person name="Hahn M.W."/>
            <person name="Halligan D.L."/>
            <person name="Halpern A.L."/>
            <person name="Halter G.M."/>
            <person name="Han M.V."/>
            <person name="Heger A."/>
            <person name="Hillier L."/>
            <person name="Hinrichs A.S."/>
            <person name="Holmes I."/>
            <person name="Hoskins R.A."/>
            <person name="Hubisz M.J."/>
            <person name="Hultmark D."/>
            <person name="Huntley M.A."/>
            <person name="Jaffe D.B."/>
            <person name="Jagadeeshan S."/>
            <person name="Jeck W.R."/>
            <person name="Johnson J."/>
            <person name="Jones C.D."/>
            <person name="Jordan W.C."/>
            <person name="Karpen G.H."/>
            <person name="Kataoka E."/>
            <person name="Keightley P.D."/>
            <person name="Kheradpour P."/>
            <person name="Kirkness E.F."/>
            <person name="Koerich L.B."/>
            <person name="Kristiansen K."/>
            <person name="Kudrna D."/>
            <person name="Kulathinal R.J."/>
            <person name="Kumar S."/>
            <person name="Kwok R."/>
            <person name="Lander E."/>
            <person name="Langley C.H."/>
            <person name="Lapoint R."/>
            <person name="Lazzaro B.P."/>
            <person name="Lee S.J."/>
            <person name="Levesque L."/>
            <person name="Li R."/>
            <person name="Lin C.F."/>
            <person name="Lin M.F."/>
            <person name="Lindblad-Toh K."/>
            <person name="Llopart A."/>
            <person name="Long M."/>
            <person name="Low L."/>
            <person name="Lozovsky E."/>
            <person name="Lu J."/>
            <person name="Luo M."/>
            <person name="Machado C.A."/>
            <person name="Makalowski W."/>
            <person name="Marzo M."/>
            <person name="Matsuda M."/>
            <person name="Matzkin L."/>
            <person name="McAllister B."/>
            <person name="McBride C.S."/>
            <person name="McKernan B."/>
            <person name="McKernan K."/>
            <person name="Mendez-Lago M."/>
            <person name="Minx P."/>
            <person name="Mollenhauer M.U."/>
            <person name="Montooth K."/>
            <person name="Mount S.M."/>
            <person name="Mu X."/>
            <person name="Myers E."/>
            <person name="Negre B."/>
            <person name="Newfeld S."/>
            <person name="Nielsen R."/>
            <person name="Noor M.A."/>
            <person name="O'Grady P."/>
            <person name="Pachter L."/>
            <person name="Papaceit M."/>
            <person name="Parisi M.J."/>
            <person name="Parisi M."/>
            <person name="Parts L."/>
            <person name="Pedersen J.S."/>
            <person name="Pesole G."/>
            <person name="Phillippy A.M."/>
            <person name="Ponting C.P."/>
            <person name="Pop M."/>
            <person name="Porcelli D."/>
            <person name="Powell J.R."/>
            <person name="Prohaska S."/>
            <person name="Pruitt K."/>
            <person name="Puig M."/>
            <person name="Quesneville H."/>
            <person name="Ram K.R."/>
            <person name="Rand D."/>
            <person name="Rasmussen M.D."/>
            <person name="Reed L.K."/>
            <person name="Reenan R."/>
            <person name="Reily A."/>
            <person name="Remington K.A."/>
            <person name="Rieger T.T."/>
            <person name="Ritchie M.G."/>
            <person name="Robin C."/>
            <person name="Rogers Y.H."/>
            <person name="Rohde C."/>
            <person name="Rozas J."/>
            <person name="Rubenfield M.J."/>
            <person name="Ruiz A."/>
            <person name="Russo S."/>
            <person name="Salzberg S.L."/>
            <person name="Sanchez-Gracia A."/>
            <person name="Saranga D.J."/>
            <person name="Sato H."/>
            <person name="Schaeffer S.W."/>
            <person name="Schatz M.C."/>
            <person name="Schlenke T."/>
            <person name="Schwartz R."/>
            <person name="Segarra C."/>
            <person name="Singh R.S."/>
            <person name="Sirot L."/>
            <person name="Sirota M."/>
            <person name="Sisneros N.B."/>
            <person name="Smith C.D."/>
            <person name="Smith T.F."/>
            <person name="Spieth J."/>
            <person name="Stage D.E."/>
            <person name="Stark A."/>
            <person name="Stephan W."/>
            <person name="Strausberg R.L."/>
            <person name="Strempel S."/>
            <person name="Sturgill D."/>
            <person name="Sutton G."/>
            <person name="Sutton G.G."/>
            <person name="Tao W."/>
            <person name="Teichmann S."/>
            <person name="Tobari Y.N."/>
            <person name="Tomimura Y."/>
            <person name="Tsolas J.M."/>
            <person name="Valente V.L."/>
            <person name="Venter E."/>
            <person name="Venter J.C."/>
            <person name="Vicario S."/>
            <person name="Vieira F.G."/>
            <person name="Vilella A.J."/>
            <person name="Villasante A."/>
            <person name="Walenz B."/>
            <person name="Wang J."/>
            <person name="Wasserman M."/>
            <person name="Watts T."/>
            <person name="Wilson D."/>
            <person name="Wilson R.K."/>
            <person name="Wing R.A."/>
            <person name="Wolfner M.F."/>
            <person name="Wong A."/>
            <person name="Wong G.K."/>
            <person name="Wu C.I."/>
            <person name="Wu G."/>
            <person name="Yamamoto D."/>
            <person name="Yang H.P."/>
            <person name="Yang S.P."/>
            <person name="Yorke J.A."/>
            <person name="Yoshida K."/>
            <person name="Zdobnov E."/>
            <person name="Zhang P."/>
            <person name="Zhang Y."/>
            <person name="Zimin A.V."/>
            <person name="Baldwin J."/>
            <person name="Abdouelleil A."/>
            <person name="Abdulkadir J."/>
            <person name="Abebe A."/>
            <person name="Abera B."/>
            <person name="Abreu J."/>
            <person name="Acer S.C."/>
            <person name="Aftuck L."/>
            <person name="Alexander A."/>
            <person name="An P."/>
            <person name="Anderson E."/>
            <person name="Anderson S."/>
            <person name="Arachi H."/>
            <person name="Azer M."/>
            <person name="Bachantsang P."/>
            <person name="Barry A."/>
            <person name="Bayul T."/>
            <person name="Berlin A."/>
            <person name="Bessette D."/>
            <person name="Bloom T."/>
            <person name="Blye J."/>
            <person name="Boguslavskiy L."/>
            <person name="Bonnet C."/>
            <person name="Boukhgalter B."/>
            <person name="Bourzgui I."/>
            <person name="Brown A."/>
            <person name="Cahill P."/>
            <person name="Channer S."/>
            <person name="Cheshatsang Y."/>
            <person name="Chuda L."/>
            <person name="Citroen M."/>
            <person name="Collymore A."/>
            <person name="Cooke P."/>
            <person name="Costello M."/>
            <person name="D'Aco K."/>
            <person name="Daza R."/>
            <person name="De Haan G."/>
            <person name="DeGray S."/>
            <person name="DeMaso C."/>
            <person name="Dhargay N."/>
            <person name="Dooley K."/>
            <person name="Dooley E."/>
            <person name="Doricent M."/>
            <person name="Dorje P."/>
            <person name="Dorjee K."/>
            <person name="Dupes A."/>
            <person name="Elong R."/>
            <person name="Falk J."/>
            <person name="Farina A."/>
            <person name="Faro S."/>
            <person name="Ferguson D."/>
            <person name="Fisher S."/>
            <person name="Foley C.D."/>
            <person name="Franke A."/>
            <person name="Friedrich D."/>
            <person name="Gadbois L."/>
            <person name="Gearin G."/>
            <person name="Gearin C.R."/>
            <person name="Giannoukos G."/>
            <person name="Goode T."/>
            <person name="Graham J."/>
            <person name="Grandbois E."/>
            <person name="Grewal S."/>
            <person name="Gyaltsen K."/>
            <person name="Hafez N."/>
            <person name="Hagos B."/>
            <person name="Hall J."/>
            <person name="Henson C."/>
            <person name="Hollinger A."/>
            <person name="Honan T."/>
            <person name="Huard M.D."/>
            <person name="Hughes L."/>
            <person name="Hurhula B."/>
            <person name="Husby M.E."/>
            <person name="Kamat A."/>
            <person name="Kanga B."/>
            <person name="Kashin S."/>
            <person name="Khazanovich D."/>
            <person name="Kisner P."/>
            <person name="Lance K."/>
            <person name="Lara M."/>
            <person name="Lee W."/>
            <person name="Lennon N."/>
            <person name="Letendre F."/>
            <person name="LeVine R."/>
            <person name="Lipovsky A."/>
            <person name="Liu X."/>
            <person name="Liu J."/>
            <person name="Liu S."/>
            <person name="Lokyitsang T."/>
            <person name="Lokyitsang Y."/>
            <person name="Lubonja R."/>
            <person name="Lui A."/>
            <person name="MacDonald P."/>
            <person name="Magnisalis V."/>
            <person name="Maru K."/>
            <person name="Matthews C."/>
            <person name="McCusker W."/>
            <person name="McDonough S."/>
            <person name="Mehta T."/>
            <person name="Meldrim J."/>
            <person name="Meneus L."/>
            <person name="Mihai O."/>
            <person name="Mihalev A."/>
            <person name="Mihova T."/>
            <person name="Mittelman R."/>
            <person name="Mlenga V."/>
            <person name="Montmayeur A."/>
            <person name="Mulrain L."/>
            <person name="Navidi A."/>
            <person name="Naylor J."/>
            <person name="Negash T."/>
            <person name="Nguyen T."/>
            <person name="Nguyen N."/>
            <person name="Nicol R."/>
            <person name="Norbu C."/>
            <person name="Norbu N."/>
            <person name="Novod N."/>
            <person name="O'Neill B."/>
            <person name="Osman S."/>
            <person name="Markiewicz E."/>
            <person name="Oyono O.L."/>
            <person name="Patti C."/>
            <person name="Phunkhang P."/>
            <person name="Pierre F."/>
            <person name="Priest M."/>
            <person name="Raghuraman S."/>
            <person name="Rege F."/>
            <person name="Reyes R."/>
            <person name="Rise C."/>
            <person name="Rogov P."/>
            <person name="Ross K."/>
            <person name="Ryan E."/>
            <person name="Settipalli S."/>
            <person name="Shea T."/>
            <person name="Sherpa N."/>
            <person name="Shi L."/>
            <person name="Shih D."/>
            <person name="Sparrow T."/>
            <person name="Spaulding J."/>
            <person name="Stalker J."/>
            <person name="Stange-Thomann N."/>
            <person name="Stavropoulos S."/>
            <person name="Stone C."/>
            <person name="Strader C."/>
            <person name="Tesfaye S."/>
            <person name="Thomson T."/>
            <person name="Thoulutsang Y."/>
            <person name="Thoulutsang D."/>
            <person name="Topham K."/>
            <person name="Topping I."/>
            <person name="Tsamla T."/>
            <person name="Vassiliev H."/>
            <person name="Vo A."/>
            <person name="Wangchuk T."/>
            <person name="Wangdi T."/>
            <person name="Weiand M."/>
            <person name="Wilkinson J."/>
            <person name="Wilson A."/>
            <person name="Yadav S."/>
            <person name="Young G."/>
            <person name="Yu Q."/>
            <person name="Zembek L."/>
            <person name="Zhong D."/>
            <person name="Zimmer A."/>
            <person name="Zwirko Z."/>
            <person name="Jaffe D.B."/>
            <person name="Alvarez P."/>
            <person name="Brockman W."/>
            <person name="Butler J."/>
            <person name="Chin C."/>
            <person name="Gnerre S."/>
            <person name="Grabherr M."/>
            <person name="Kleber M."/>
            <person name="Mauceli E."/>
            <person name="MacCallum I."/>
        </authorList>
    </citation>
    <scope>NUCLEOTIDE SEQUENCE [LARGE SCALE GENOMIC DNA]</scope>
    <source>
        <strain evidence="17">Tucson 14030-0811.24</strain>
    </source>
</reference>
<dbReference type="GO" id="GO:1904263">
    <property type="term" value="P:positive regulation of TORC1 signaling"/>
    <property type="evidence" value="ECO:0007669"/>
    <property type="project" value="EnsemblMetazoa"/>
</dbReference>
<protein>
    <submittedName>
        <fullName evidence="16">Uncharacterized protein</fullName>
        <ecNumber evidence="16">2.7.1.-</ecNumber>
    </submittedName>
</protein>
<dbReference type="InterPro" id="IPR036871">
    <property type="entry name" value="PX_dom_sf"/>
</dbReference>
<dbReference type="GO" id="GO:0048813">
    <property type="term" value="P:dendrite morphogenesis"/>
    <property type="evidence" value="ECO:0007669"/>
    <property type="project" value="EnsemblMetazoa"/>
</dbReference>
<evidence type="ECO:0000256" key="4">
    <source>
        <dbReference type="ARBA" id="ARBA00022840"/>
    </source>
</evidence>
<dbReference type="InterPro" id="IPR036940">
    <property type="entry name" value="PI3/4_kinase_cat_sf"/>
</dbReference>
<dbReference type="GO" id="GO:0055088">
    <property type="term" value="P:lipid homeostasis"/>
    <property type="evidence" value="ECO:0007669"/>
    <property type="project" value="EnsemblMetazoa"/>
</dbReference>
<feature type="domain" description="C2" evidence="10">
    <location>
        <begin position="1752"/>
        <end position="1871"/>
    </location>
</feature>
<dbReference type="SMART" id="SM00312">
    <property type="entry name" value="PX"/>
    <property type="match status" value="1"/>
</dbReference>
<dbReference type="Pfam" id="PF00787">
    <property type="entry name" value="PX"/>
    <property type="match status" value="1"/>
</dbReference>
<evidence type="ECO:0000259" key="12">
    <source>
        <dbReference type="PROSITE" id="PS50290"/>
    </source>
</evidence>
<evidence type="ECO:0000256" key="1">
    <source>
        <dbReference type="ARBA" id="ARBA00022679"/>
    </source>
</evidence>
<dbReference type="SMART" id="SM00239">
    <property type="entry name" value="C2"/>
    <property type="match status" value="1"/>
</dbReference>
<keyword evidence="17" id="KW-1185">Reference proteome</keyword>
<dbReference type="GO" id="GO:0035091">
    <property type="term" value="F:phosphatidylinositol binding"/>
    <property type="evidence" value="ECO:0007669"/>
    <property type="project" value="InterPro"/>
</dbReference>
<dbReference type="GO" id="GO:0045887">
    <property type="term" value="P:positive regulation of synaptic assembly at neuromuscular junction"/>
    <property type="evidence" value="ECO:0007669"/>
    <property type="project" value="EnsemblMetazoa"/>
</dbReference>
<feature type="compositionally biased region" description="Low complexity" evidence="9">
    <location>
        <begin position="249"/>
        <end position="262"/>
    </location>
</feature>
<dbReference type="STRING" id="7260.B4N4K5"/>
<dbReference type="OrthoDB" id="67688at2759"/>
<dbReference type="PROSITE" id="PS51546">
    <property type="entry name" value="PI3K_RBD"/>
    <property type="match status" value="1"/>
</dbReference>
<dbReference type="GO" id="GO:0042691">
    <property type="term" value="P:positive regulation of crystal cell differentiation"/>
    <property type="evidence" value="ECO:0007669"/>
    <property type="project" value="EnsemblMetazoa"/>
</dbReference>
<dbReference type="SMART" id="SM00142">
    <property type="entry name" value="PI3K_C2"/>
    <property type="match status" value="1"/>
</dbReference>
<dbReference type="GO" id="GO:0036335">
    <property type="term" value="P:intestinal stem cell homeostasis"/>
    <property type="evidence" value="ECO:0007669"/>
    <property type="project" value="EnsemblMetazoa"/>
</dbReference>
<dbReference type="FunFam" id="2.60.40.150:FF:000252">
    <property type="entry name" value="Uncharacterized protein, isoform A"/>
    <property type="match status" value="1"/>
</dbReference>
<dbReference type="GO" id="GO:0006979">
    <property type="term" value="P:response to oxidative stress"/>
    <property type="evidence" value="ECO:0007669"/>
    <property type="project" value="EnsemblMetazoa"/>
</dbReference>
<dbReference type="Gene3D" id="2.60.40.150">
    <property type="entry name" value="C2 domain"/>
    <property type="match status" value="2"/>
</dbReference>
<dbReference type="Pfam" id="PF00454">
    <property type="entry name" value="PI3_PI4_kinase"/>
    <property type="match status" value="1"/>
</dbReference>
<feature type="compositionally biased region" description="Low complexity" evidence="9">
    <location>
        <begin position="40"/>
        <end position="49"/>
    </location>
</feature>
<comment type="similarity">
    <text evidence="8">Belongs to the PI3/PI4-kinase family.</text>
</comment>
<evidence type="ECO:0000259" key="11">
    <source>
        <dbReference type="PROSITE" id="PS50195"/>
    </source>
</evidence>
<dbReference type="GO" id="GO:0042127">
    <property type="term" value="P:regulation of cell population proliferation"/>
    <property type="evidence" value="ECO:0007669"/>
    <property type="project" value="EnsemblMetazoa"/>
</dbReference>
<dbReference type="GO" id="GO:0008286">
    <property type="term" value="P:insulin receptor signaling pathway"/>
    <property type="evidence" value="ECO:0007669"/>
    <property type="project" value="EnsemblMetazoa"/>
</dbReference>
<dbReference type="GO" id="GO:0045793">
    <property type="term" value="P:positive regulation of cell size"/>
    <property type="evidence" value="ECO:0007669"/>
    <property type="project" value="EnsemblMetazoa"/>
</dbReference>
<dbReference type="CDD" id="cd04012">
    <property type="entry name" value="C2A_PI3K_class_II"/>
    <property type="match status" value="1"/>
</dbReference>
<feature type="domain" description="PI3K-RBD" evidence="14">
    <location>
        <begin position="553"/>
        <end position="659"/>
    </location>
</feature>
<evidence type="ECO:0000256" key="5">
    <source>
        <dbReference type="ARBA" id="ARBA00023098"/>
    </source>
</evidence>
<dbReference type="GO" id="GO:0045572">
    <property type="term" value="P:positive regulation of imaginal disc growth"/>
    <property type="evidence" value="ECO:0007669"/>
    <property type="project" value="EnsemblMetazoa"/>
</dbReference>
<dbReference type="GO" id="GO:0005737">
    <property type="term" value="C:cytoplasm"/>
    <property type="evidence" value="ECO:0007669"/>
    <property type="project" value="TreeGrafter"/>
</dbReference>
<dbReference type="InterPro" id="IPR001263">
    <property type="entry name" value="PI3K_accessory_dom"/>
</dbReference>
<dbReference type="GO" id="GO:0048169">
    <property type="term" value="P:regulation of long-term neuronal synaptic plasticity"/>
    <property type="evidence" value="ECO:0007669"/>
    <property type="project" value="EnsemblMetazoa"/>
</dbReference>
<proteinExistence type="inferred from homology"/>
<dbReference type="Gene3D" id="1.25.40.70">
    <property type="entry name" value="Phosphatidylinositol 3-kinase, accessory domain (PIK)"/>
    <property type="match status" value="1"/>
</dbReference>
<dbReference type="InParanoid" id="B4N4K5"/>
<dbReference type="FunFam" id="1.10.1070.11:FF:000003">
    <property type="entry name" value="Phosphatidylinositol 4-phosphate 3-kinase C2 domain-containing subunit beta"/>
    <property type="match status" value="1"/>
</dbReference>
<feature type="domain" description="PX" evidence="11">
    <location>
        <begin position="1612"/>
        <end position="1728"/>
    </location>
</feature>
<dbReference type="PhylomeDB" id="B4N4K5"/>
<evidence type="ECO:0000259" key="13">
    <source>
        <dbReference type="PROSITE" id="PS51545"/>
    </source>
</evidence>
<feature type="domain" description="PIK helical" evidence="13">
    <location>
        <begin position="1032"/>
        <end position="1210"/>
    </location>
</feature>
<dbReference type="Gene3D" id="3.10.20.90">
    <property type="entry name" value="Phosphatidylinositol 3-kinase Catalytic Subunit, Chain A, domain 1"/>
    <property type="match status" value="1"/>
</dbReference>
<dbReference type="GO" id="GO:0051823">
    <property type="term" value="P:regulation of synapse structural plasticity"/>
    <property type="evidence" value="ECO:0007669"/>
    <property type="project" value="EnsemblMetazoa"/>
</dbReference>
<dbReference type="GO" id="GO:0046934">
    <property type="term" value="F:1-phosphatidylinositol-4,5-bisphosphate 3-kinase activity"/>
    <property type="evidence" value="ECO:0007669"/>
    <property type="project" value="EnsemblMetazoa"/>
</dbReference>
<evidence type="ECO:0000256" key="6">
    <source>
        <dbReference type="ARBA" id="ARBA00023985"/>
    </source>
</evidence>
<dbReference type="Pfam" id="PF00613">
    <property type="entry name" value="PI3Ka"/>
    <property type="match status" value="1"/>
</dbReference>
<feature type="compositionally biased region" description="Polar residues" evidence="9">
    <location>
        <begin position="66"/>
        <end position="96"/>
    </location>
</feature>
<dbReference type="FunCoup" id="B4N4K5">
    <property type="interactions" value="1126"/>
</dbReference>
<evidence type="ECO:0000256" key="2">
    <source>
        <dbReference type="ARBA" id="ARBA00022741"/>
    </source>
</evidence>
<dbReference type="GO" id="GO:2000252">
    <property type="term" value="P:negative regulation of feeding behavior"/>
    <property type="evidence" value="ECO:0007669"/>
    <property type="project" value="EnsemblMetazoa"/>
</dbReference>
<dbReference type="SUPFAM" id="SSF64268">
    <property type="entry name" value="PX domain"/>
    <property type="match status" value="1"/>
</dbReference>
<dbReference type="PROSITE" id="PS50004">
    <property type="entry name" value="C2"/>
    <property type="match status" value="1"/>
</dbReference>
<dbReference type="GO" id="GO:0045615">
    <property type="term" value="P:positive regulation of plasmatocyte differentiation"/>
    <property type="evidence" value="ECO:0007669"/>
    <property type="project" value="EnsemblMetazoa"/>
</dbReference>
<feature type="region of interest" description="Disordered" evidence="9">
    <location>
        <begin position="435"/>
        <end position="476"/>
    </location>
</feature>